<name>A0A9Q1BCQ4_HOLLE</name>
<feature type="compositionally biased region" description="Polar residues" evidence="10">
    <location>
        <begin position="655"/>
        <end position="664"/>
    </location>
</feature>
<keyword evidence="11" id="KW-0472">Membrane</keyword>
<dbReference type="Pfam" id="PF01485">
    <property type="entry name" value="IBR"/>
    <property type="match status" value="1"/>
</dbReference>
<dbReference type="CDD" id="cd20355">
    <property type="entry name" value="Rcat_RBR_RNF19"/>
    <property type="match status" value="1"/>
</dbReference>
<dbReference type="InterPro" id="IPR044066">
    <property type="entry name" value="TRIAD_supradom"/>
</dbReference>
<protein>
    <recommendedName>
        <fullName evidence="2">RBR-type E3 ubiquitin transferase</fullName>
        <ecNumber evidence="2">2.3.2.31</ecNumber>
    </recommendedName>
</protein>
<dbReference type="Pfam" id="PF00097">
    <property type="entry name" value="zf-C3HC4"/>
    <property type="match status" value="1"/>
</dbReference>
<evidence type="ECO:0000256" key="7">
    <source>
        <dbReference type="ARBA" id="ARBA00022786"/>
    </source>
</evidence>
<feature type="compositionally biased region" description="Low complexity" evidence="10">
    <location>
        <begin position="109"/>
        <end position="124"/>
    </location>
</feature>
<dbReference type="FunFam" id="1.20.120.1750:FF:000001">
    <property type="entry name" value="RBR-type E3 ubiquitin transferase"/>
    <property type="match status" value="1"/>
</dbReference>
<comment type="catalytic activity">
    <reaction evidence="1">
        <text>[E2 ubiquitin-conjugating enzyme]-S-ubiquitinyl-L-cysteine + [acceptor protein]-L-lysine = [E2 ubiquitin-conjugating enzyme]-L-cysteine + [acceptor protein]-N(6)-ubiquitinyl-L-lysine.</text>
        <dbReference type="EC" id="2.3.2.31"/>
    </reaction>
</comment>
<evidence type="ECO:0000256" key="6">
    <source>
        <dbReference type="ARBA" id="ARBA00022771"/>
    </source>
</evidence>
<dbReference type="Pfam" id="PF22191">
    <property type="entry name" value="IBR_1"/>
    <property type="match status" value="1"/>
</dbReference>
<keyword evidence="7" id="KW-0833">Ubl conjugation pathway</keyword>
<keyword evidence="6 9" id="KW-0863">Zinc-finger</keyword>
<reference evidence="14" key="1">
    <citation type="submission" date="2021-10" db="EMBL/GenBank/DDBJ databases">
        <title>Tropical sea cucumber genome reveals ecological adaptation and Cuvierian tubules defense mechanism.</title>
        <authorList>
            <person name="Chen T."/>
        </authorList>
    </citation>
    <scope>NUCLEOTIDE SEQUENCE</scope>
    <source>
        <strain evidence="14">Nanhai2018</strain>
        <tissue evidence="14">Muscle</tissue>
    </source>
</reference>
<gene>
    <name evidence="14" type="ORF">HOLleu_40308</name>
</gene>
<feature type="domain" description="RING-type" evidence="13">
    <location>
        <begin position="135"/>
        <end position="352"/>
    </location>
</feature>
<dbReference type="Gene3D" id="1.20.120.1750">
    <property type="match status" value="1"/>
</dbReference>
<dbReference type="OrthoDB" id="1431934at2759"/>
<dbReference type="GO" id="GO:0016567">
    <property type="term" value="P:protein ubiquitination"/>
    <property type="evidence" value="ECO:0007669"/>
    <property type="project" value="InterPro"/>
</dbReference>
<keyword evidence="5" id="KW-0677">Repeat</keyword>
<dbReference type="InterPro" id="IPR031127">
    <property type="entry name" value="E3_UB_ligase_RBR"/>
</dbReference>
<dbReference type="CDD" id="cd20338">
    <property type="entry name" value="BRcat_RBR_RNF19"/>
    <property type="match status" value="1"/>
</dbReference>
<proteinExistence type="predicted"/>
<accession>A0A9Q1BCQ4</accession>
<feature type="region of interest" description="Disordered" evidence="10">
    <location>
        <begin position="792"/>
        <end position="811"/>
    </location>
</feature>
<evidence type="ECO:0000256" key="5">
    <source>
        <dbReference type="ARBA" id="ARBA00022737"/>
    </source>
</evidence>
<dbReference type="InterPro" id="IPR018957">
    <property type="entry name" value="Znf_C3HC4_RING-type"/>
</dbReference>
<dbReference type="PANTHER" id="PTHR11685">
    <property type="entry name" value="RBR FAMILY RING FINGER AND IBR DOMAIN-CONTAINING"/>
    <property type="match status" value="1"/>
</dbReference>
<keyword evidence="11" id="KW-0812">Transmembrane</keyword>
<organism evidence="14 15">
    <name type="scientific">Holothuria leucospilota</name>
    <name type="common">Black long sea cucumber</name>
    <name type="synonym">Mertensiothuria leucospilota</name>
    <dbReference type="NCBI Taxonomy" id="206669"/>
    <lineage>
        <taxon>Eukaryota</taxon>
        <taxon>Metazoa</taxon>
        <taxon>Echinodermata</taxon>
        <taxon>Eleutherozoa</taxon>
        <taxon>Echinozoa</taxon>
        <taxon>Holothuroidea</taxon>
        <taxon>Aspidochirotacea</taxon>
        <taxon>Aspidochirotida</taxon>
        <taxon>Holothuriidae</taxon>
        <taxon>Holothuria</taxon>
    </lineage>
</organism>
<evidence type="ECO:0000256" key="1">
    <source>
        <dbReference type="ARBA" id="ARBA00001798"/>
    </source>
</evidence>
<evidence type="ECO:0000256" key="4">
    <source>
        <dbReference type="ARBA" id="ARBA00022723"/>
    </source>
</evidence>
<feature type="compositionally biased region" description="Basic and acidic residues" evidence="10">
    <location>
        <begin position="672"/>
        <end position="697"/>
    </location>
</feature>
<evidence type="ECO:0000259" key="12">
    <source>
        <dbReference type="PROSITE" id="PS50089"/>
    </source>
</evidence>
<feature type="domain" description="RING-type" evidence="12">
    <location>
        <begin position="139"/>
        <end position="186"/>
    </location>
</feature>
<comment type="caution">
    <text evidence="14">The sequence shown here is derived from an EMBL/GenBank/DDBJ whole genome shotgun (WGS) entry which is preliminary data.</text>
</comment>
<dbReference type="Gene3D" id="3.30.40.10">
    <property type="entry name" value="Zinc/RING finger domain, C3HC4 (zinc finger)"/>
    <property type="match status" value="1"/>
</dbReference>
<dbReference type="SUPFAM" id="SSF57850">
    <property type="entry name" value="RING/U-box"/>
    <property type="match status" value="3"/>
</dbReference>
<dbReference type="SMART" id="SM00184">
    <property type="entry name" value="RING"/>
    <property type="match status" value="1"/>
</dbReference>
<dbReference type="PROSITE" id="PS50089">
    <property type="entry name" value="ZF_RING_2"/>
    <property type="match status" value="1"/>
</dbReference>
<dbReference type="PROSITE" id="PS51873">
    <property type="entry name" value="TRIAD"/>
    <property type="match status" value="1"/>
</dbReference>
<keyword evidence="8" id="KW-0862">Zinc</keyword>
<feature type="transmembrane region" description="Helical" evidence="11">
    <location>
        <begin position="362"/>
        <end position="395"/>
    </location>
</feature>
<feature type="region of interest" description="Disordered" evidence="10">
    <location>
        <begin position="17"/>
        <end position="124"/>
    </location>
</feature>
<dbReference type="FunFam" id="3.30.40.10:FF:000052">
    <property type="entry name" value="RBR-type E3 ubiquitin transferase"/>
    <property type="match status" value="1"/>
</dbReference>
<dbReference type="EC" id="2.3.2.31" evidence="2"/>
<dbReference type="InterPro" id="IPR013083">
    <property type="entry name" value="Znf_RING/FYVE/PHD"/>
</dbReference>
<evidence type="ECO:0000256" key="9">
    <source>
        <dbReference type="PROSITE-ProRule" id="PRU00175"/>
    </source>
</evidence>
<keyword evidence="4" id="KW-0479">Metal-binding</keyword>
<evidence type="ECO:0000313" key="15">
    <source>
        <dbReference type="Proteomes" id="UP001152320"/>
    </source>
</evidence>
<evidence type="ECO:0000256" key="8">
    <source>
        <dbReference type="ARBA" id="ARBA00022833"/>
    </source>
</evidence>
<dbReference type="CDD" id="cd16775">
    <property type="entry name" value="RING-HC_RBR_RNF19A"/>
    <property type="match status" value="1"/>
</dbReference>
<dbReference type="GO" id="GO:0061630">
    <property type="term" value="F:ubiquitin protein ligase activity"/>
    <property type="evidence" value="ECO:0007669"/>
    <property type="project" value="UniProtKB-EC"/>
</dbReference>
<dbReference type="InterPro" id="IPR001841">
    <property type="entry name" value="Znf_RING"/>
</dbReference>
<keyword evidence="15" id="KW-1185">Reference proteome</keyword>
<keyword evidence="3" id="KW-0808">Transferase</keyword>
<sequence length="828" mass="88870">MSFMIFYRSDFCLGERAAASPTRGKGEPGSSRRKASRPSQRSQSVSNMKSMDLDSRSLQSSTSRSTIAEPSSARKKNKGSIIPRIFPLRSKNRNNSTDSGESASGVAPRASWRGSSWRNSSSRSAHLTSSKKSLGLMECPLCLMERPKQHFPEILTCDHRSCRECLRQYLKIEITESRVNIACPECAEPLHPNDIKVVLQDDVLMSKYEEFTLRRLLMMDPDCRWCPAPDCGYAVIATGCASCPHLMCERPGCCTSFCYHCKQMWHPNQTCDTARQQRSGIIRKTSLSYSQGSASADQIKPCPRCTALIIKMDDGSCNHMTCAVCGAEFCWLCMKEISDLHYLSPSGCTFWGKKPWSRKKKILWQLGTLVGAPVGIALVAGIAIPAIIIGIPVYVGRKVHAKYANRSRTKRNFAIAGSVILSVIVSPLIAALTVGIGVPIMLAYVYGVVPISLCRSGGCGVSTSNSGGVRIDFDDDNDVTVGVSGVHTDAENNQDVQSVVTANASIGEASVMNRESTSHLEVAGVMTDDTVSDTASASTRAMAGASLTGSLSGSGGVGPAMVGIPSQHRMDVHAEIVGKRLSLSSESTSICYPDSNSLVGQAGFILEDRVAESILEANSSSFAPLEVHVDIEEPEVIKSRHSSSSSCENDRLNRRASSSGTHPSKSVAVKKGKAETDRNGDVWELKSKSNEARERGVGRGKGKRPVYPPKGRSIGQECNDSLTDRLSINSELSAVCHESTDASQGSLNQFDGTVCSNDSPVSPIGKSGVPSHSSSFTSSQSLSLGTMSSFGSHLPEVENDRPASCVSLEGSPPFKTGVLAHSSYTTKL</sequence>
<evidence type="ECO:0000256" key="2">
    <source>
        <dbReference type="ARBA" id="ARBA00012251"/>
    </source>
</evidence>
<dbReference type="GO" id="GO:0008270">
    <property type="term" value="F:zinc ion binding"/>
    <property type="evidence" value="ECO:0007669"/>
    <property type="project" value="UniProtKB-KW"/>
</dbReference>
<feature type="compositionally biased region" description="Polar residues" evidence="10">
    <location>
        <begin position="37"/>
        <end position="49"/>
    </location>
</feature>
<dbReference type="InterPro" id="IPR002867">
    <property type="entry name" value="IBR_dom"/>
</dbReference>
<dbReference type="SMART" id="SM00647">
    <property type="entry name" value="IBR"/>
    <property type="match status" value="2"/>
</dbReference>
<feature type="compositionally biased region" description="Low complexity" evidence="10">
    <location>
        <begin position="56"/>
        <end position="66"/>
    </location>
</feature>
<evidence type="ECO:0000256" key="3">
    <source>
        <dbReference type="ARBA" id="ARBA00022679"/>
    </source>
</evidence>
<feature type="region of interest" description="Disordered" evidence="10">
    <location>
        <begin position="636"/>
        <end position="718"/>
    </location>
</feature>
<feature type="transmembrane region" description="Helical" evidence="11">
    <location>
        <begin position="415"/>
        <end position="446"/>
    </location>
</feature>
<evidence type="ECO:0000256" key="10">
    <source>
        <dbReference type="SAM" id="MobiDB-lite"/>
    </source>
</evidence>
<evidence type="ECO:0000256" key="11">
    <source>
        <dbReference type="SAM" id="Phobius"/>
    </source>
</evidence>
<evidence type="ECO:0000313" key="14">
    <source>
        <dbReference type="EMBL" id="KAJ8020658.1"/>
    </source>
</evidence>
<dbReference type="AlphaFoldDB" id="A0A9Q1BCQ4"/>
<evidence type="ECO:0000259" key="13">
    <source>
        <dbReference type="PROSITE" id="PS51873"/>
    </source>
</evidence>
<keyword evidence="11" id="KW-1133">Transmembrane helix</keyword>
<dbReference type="EMBL" id="JAIZAY010000022">
    <property type="protein sequence ID" value="KAJ8020658.1"/>
    <property type="molecule type" value="Genomic_DNA"/>
</dbReference>
<feature type="compositionally biased region" description="Polar residues" evidence="10">
    <location>
        <begin position="93"/>
        <end position="102"/>
    </location>
</feature>
<dbReference type="Proteomes" id="UP001152320">
    <property type="component" value="Chromosome 22"/>
</dbReference>